<evidence type="ECO:0000313" key="3">
    <source>
        <dbReference type="Proteomes" id="UP001153269"/>
    </source>
</evidence>
<dbReference type="AlphaFoldDB" id="A0A9N7VJG9"/>
<proteinExistence type="predicted"/>
<dbReference type="Proteomes" id="UP001153269">
    <property type="component" value="Unassembled WGS sequence"/>
</dbReference>
<organism evidence="2 3">
    <name type="scientific">Pleuronectes platessa</name>
    <name type="common">European plaice</name>
    <dbReference type="NCBI Taxonomy" id="8262"/>
    <lineage>
        <taxon>Eukaryota</taxon>
        <taxon>Metazoa</taxon>
        <taxon>Chordata</taxon>
        <taxon>Craniata</taxon>
        <taxon>Vertebrata</taxon>
        <taxon>Euteleostomi</taxon>
        <taxon>Actinopterygii</taxon>
        <taxon>Neopterygii</taxon>
        <taxon>Teleostei</taxon>
        <taxon>Neoteleostei</taxon>
        <taxon>Acanthomorphata</taxon>
        <taxon>Carangaria</taxon>
        <taxon>Pleuronectiformes</taxon>
        <taxon>Pleuronectoidei</taxon>
        <taxon>Pleuronectidae</taxon>
        <taxon>Pleuronectes</taxon>
    </lineage>
</organism>
<feature type="compositionally biased region" description="Basic and acidic residues" evidence="1">
    <location>
        <begin position="106"/>
        <end position="132"/>
    </location>
</feature>
<dbReference type="EMBL" id="CADEAL010004061">
    <property type="protein sequence ID" value="CAB1450639.1"/>
    <property type="molecule type" value="Genomic_DNA"/>
</dbReference>
<protein>
    <submittedName>
        <fullName evidence="2">Uncharacterized protein</fullName>
    </submittedName>
</protein>
<accession>A0A9N7VJG9</accession>
<evidence type="ECO:0000313" key="2">
    <source>
        <dbReference type="EMBL" id="CAB1450639.1"/>
    </source>
</evidence>
<feature type="region of interest" description="Disordered" evidence="1">
    <location>
        <begin position="78"/>
        <end position="141"/>
    </location>
</feature>
<sequence>MRPCHAPNTHLHTHISSIFQDSASITSSITSSITAAAYKRGVVSSLLSALPRAVPMVPSALIGYCKLWDRTPPGGCYGELCEPPRRQNETVNPPVAKGKSSCFGRSTEDGKREREPKQTKRSALEVGKKRSDAQSTALCEQ</sequence>
<reference evidence="2" key="1">
    <citation type="submission" date="2020-03" db="EMBL/GenBank/DDBJ databases">
        <authorList>
            <person name="Weist P."/>
        </authorList>
    </citation>
    <scope>NUCLEOTIDE SEQUENCE</scope>
</reference>
<comment type="caution">
    <text evidence="2">The sequence shown here is derived from an EMBL/GenBank/DDBJ whole genome shotgun (WGS) entry which is preliminary data.</text>
</comment>
<evidence type="ECO:0000256" key="1">
    <source>
        <dbReference type="SAM" id="MobiDB-lite"/>
    </source>
</evidence>
<gene>
    <name evidence="2" type="ORF">PLEPLA_LOCUS38331</name>
</gene>
<name>A0A9N7VJG9_PLEPL</name>
<keyword evidence="3" id="KW-1185">Reference proteome</keyword>